<accession>A0A1X7E047</accession>
<dbReference type="Gene3D" id="3.30.70.1440">
    <property type="entry name" value="Multidrug efflux transporter AcrB pore domain"/>
    <property type="match status" value="1"/>
</dbReference>
<feature type="transmembrane region" description="Helical" evidence="1">
    <location>
        <begin position="910"/>
        <end position="932"/>
    </location>
</feature>
<keyword evidence="1" id="KW-0472">Membrane</keyword>
<name>A0A1X7E047_9BACT</name>
<dbReference type="SUPFAM" id="SSF82866">
    <property type="entry name" value="Multidrug efflux transporter AcrB transmembrane domain"/>
    <property type="match status" value="2"/>
</dbReference>
<keyword evidence="1" id="KW-0812">Transmembrane</keyword>
<dbReference type="AlphaFoldDB" id="A0A1X7E047"/>
<evidence type="ECO:0000313" key="3">
    <source>
        <dbReference type="Proteomes" id="UP000192906"/>
    </source>
</evidence>
<evidence type="ECO:0000313" key="2">
    <source>
        <dbReference type="EMBL" id="SMF24786.1"/>
    </source>
</evidence>
<keyword evidence="1" id="KW-1133">Transmembrane helix</keyword>
<dbReference type="PRINTS" id="PR00702">
    <property type="entry name" value="ACRIFLAVINRP"/>
</dbReference>
<feature type="transmembrane region" description="Helical" evidence="1">
    <location>
        <begin position="12"/>
        <end position="33"/>
    </location>
</feature>
<dbReference type="RefSeq" id="WP_085102514.1">
    <property type="nucleotide sequence ID" value="NZ_FWZU01000004.1"/>
</dbReference>
<dbReference type="InterPro" id="IPR001036">
    <property type="entry name" value="Acrflvin-R"/>
</dbReference>
<dbReference type="InterPro" id="IPR027463">
    <property type="entry name" value="AcrB_DN_DC_subdom"/>
</dbReference>
<proteinExistence type="predicted"/>
<feature type="transmembrane region" description="Helical" evidence="1">
    <location>
        <begin position="981"/>
        <end position="1002"/>
    </location>
</feature>
<gene>
    <name evidence="2" type="ORF">SAMN06295933_2399</name>
</gene>
<feature type="transmembrane region" description="Helical" evidence="1">
    <location>
        <begin position="938"/>
        <end position="960"/>
    </location>
</feature>
<feature type="transmembrane region" description="Helical" evidence="1">
    <location>
        <begin position="1008"/>
        <end position="1031"/>
    </location>
</feature>
<dbReference type="PANTHER" id="PTHR32063">
    <property type="match status" value="1"/>
</dbReference>
<feature type="transmembrane region" description="Helical" evidence="1">
    <location>
        <begin position="432"/>
        <end position="455"/>
    </location>
</feature>
<dbReference type="PANTHER" id="PTHR32063:SF33">
    <property type="entry name" value="RND SUPERFAMILY EFFLUX PUMP PERMEASE COMPONENT"/>
    <property type="match status" value="1"/>
</dbReference>
<dbReference type="SUPFAM" id="SSF82714">
    <property type="entry name" value="Multidrug efflux transporter AcrB TolC docking domain, DN and DC subdomains"/>
    <property type="match status" value="2"/>
</dbReference>
<dbReference type="GO" id="GO:0042910">
    <property type="term" value="F:xenobiotic transmembrane transporter activity"/>
    <property type="evidence" value="ECO:0007669"/>
    <property type="project" value="TreeGrafter"/>
</dbReference>
<evidence type="ECO:0000256" key="1">
    <source>
        <dbReference type="SAM" id="Phobius"/>
    </source>
</evidence>
<dbReference type="Gene3D" id="3.30.70.1320">
    <property type="entry name" value="Multidrug efflux transporter AcrB pore domain like"/>
    <property type="match status" value="1"/>
</dbReference>
<feature type="transmembrane region" description="Helical" evidence="1">
    <location>
        <begin position="362"/>
        <end position="382"/>
    </location>
</feature>
<dbReference type="STRING" id="1519643.SAMN06295933_2399"/>
<feature type="transmembrane region" description="Helical" evidence="1">
    <location>
        <begin position="336"/>
        <end position="355"/>
    </location>
</feature>
<dbReference type="SUPFAM" id="SSF82693">
    <property type="entry name" value="Multidrug efflux transporter AcrB pore domain, PN1, PN2, PC1 and PC2 subdomains"/>
    <property type="match status" value="2"/>
</dbReference>
<organism evidence="2 3">
    <name type="scientific">Desulfovibrio gilichinskyi</name>
    <dbReference type="NCBI Taxonomy" id="1519643"/>
    <lineage>
        <taxon>Bacteria</taxon>
        <taxon>Pseudomonadati</taxon>
        <taxon>Thermodesulfobacteriota</taxon>
        <taxon>Desulfovibrionia</taxon>
        <taxon>Desulfovibrionales</taxon>
        <taxon>Desulfovibrionaceae</taxon>
        <taxon>Desulfovibrio</taxon>
    </lineage>
</organism>
<dbReference type="EMBL" id="FWZU01000004">
    <property type="protein sequence ID" value="SMF24786.1"/>
    <property type="molecule type" value="Genomic_DNA"/>
</dbReference>
<protein>
    <submittedName>
        <fullName evidence="2">Hydrophobic/amphiphilic exporter-1, HAE1 family</fullName>
    </submittedName>
</protein>
<dbReference type="Pfam" id="PF00873">
    <property type="entry name" value="ACR_tran"/>
    <property type="match status" value="1"/>
</dbReference>
<dbReference type="Proteomes" id="UP000192906">
    <property type="component" value="Unassembled WGS sequence"/>
</dbReference>
<dbReference type="Gene3D" id="1.20.1640.10">
    <property type="entry name" value="Multidrug efflux transporter AcrB transmembrane domain"/>
    <property type="match status" value="2"/>
</dbReference>
<dbReference type="GO" id="GO:0005886">
    <property type="term" value="C:plasma membrane"/>
    <property type="evidence" value="ECO:0007669"/>
    <property type="project" value="TreeGrafter"/>
</dbReference>
<dbReference type="Gene3D" id="3.30.2090.10">
    <property type="entry name" value="Multidrug efflux transporter AcrB TolC docking domain, DN and DC subdomains"/>
    <property type="match status" value="2"/>
</dbReference>
<dbReference type="OrthoDB" id="9807612at2"/>
<reference evidence="3" key="1">
    <citation type="submission" date="2017-04" db="EMBL/GenBank/DDBJ databases">
        <authorList>
            <person name="Varghese N."/>
            <person name="Submissions S."/>
        </authorList>
    </citation>
    <scope>NUCLEOTIDE SEQUENCE [LARGE SCALE GENOMIC DNA]</scope>
    <source>
        <strain evidence="3">K3S</strain>
    </source>
</reference>
<dbReference type="Gene3D" id="3.30.70.1430">
    <property type="entry name" value="Multidrug efflux transporter AcrB pore domain"/>
    <property type="match status" value="2"/>
</dbReference>
<feature type="transmembrane region" description="Helical" evidence="1">
    <location>
        <begin position="388"/>
        <end position="412"/>
    </location>
</feature>
<feature type="transmembrane region" description="Helical" evidence="1">
    <location>
        <begin position="467"/>
        <end position="488"/>
    </location>
</feature>
<sequence>MKGLISFTLKQTVFINIIFVVLMVVGIYCAYDLPVERYPNVHMGKVVITGFLPGASPSDVEALVTKKIEDALDDLENVEYIRSRSFRERASILVKFIDDTDYQKSYDELRFRVLSIQNDLPKDMDPPNFSEINVSEWLPVIRVCLVGDRANRALSMMADEMKVPLRKIPGVNQVDIEGEYVREFHVNLDPKKLIRAKVTFDDAARALEDANISIPAGDFVSNNGEYVIVVDQRYRTREEIAGTIIRMDGDGSFVTIGDVMSDARVSYRDPQVITSINGQNAVTLKIVKTQDGNAVTIAEDVEAVVASFKDALEREGVKLVLTNDQRIHIDEAMKTLGLNLLVGIVLVFVIIYLVMGFRNAMLTTVGVPFAFLVTMLIMHLTGNSLNQITLFSFVLVSGIIVDDAIVVVENIFRHAQEGKNLRNAVIDGTSEVFWPVISATATTVAAFLPMLIMTGSTGEFFAQVPKAVTFALIASLIESLLILPSHFLDWPGAKKLSEAGDKLAHEPVFMRPLRRWTDKLLSLVMRFRFTSLTIVFGAFVLAIAILVVSVSGAIPLIKIKFYPDDYSLYYIELEGPVATSIEVTSDKLKRISVFIEKMGPGMSTSATAFAGFYFSEDYEMMYGSNLGNIVVELPAKDKQVFADAPNNDPGTHLTYIRKAIDKFGGDGWTIRVRPEKDGPPTGKDLNIRILGSDHVAVQGLTAKILNFIKENKELGPQLVNLSKDEGTPNRIFRFSPMNERIAEYGLTPKQVASLSGSILDGRFVGKFRLADEDVDLRLKIDPEFLNSPEDALGIPVLEHNESPIRLSDLCKISIYMEPGQFNRFMTQRAVTITANIKSGSRLSPAIAVNRVKKFYESVRNDYPGASINFSGEYESTKKSYTSLLYAFFTAISIIYLILATQFKSYLQPVIILSAVVFSLTGVILGTFLSQTVFTVNSFIATVGVTGVVVNDSLVLLDFINKLYLAGMSRKESLREGVRIRLRPILLTTLTTTLGLLPMAIGFPSYSLVWGAMASTFVTGLCTATFLTLFIIPVEWDLLMGFMEWKEKRKERKQTIQLDN</sequence>
<keyword evidence="3" id="KW-1185">Reference proteome</keyword>
<feature type="transmembrane region" description="Helical" evidence="1">
    <location>
        <begin position="880"/>
        <end position="898"/>
    </location>
</feature>
<feature type="transmembrane region" description="Helical" evidence="1">
    <location>
        <begin position="529"/>
        <end position="554"/>
    </location>
</feature>